<feature type="transmembrane region" description="Helical" evidence="1">
    <location>
        <begin position="231"/>
        <end position="249"/>
    </location>
</feature>
<keyword evidence="1" id="KW-1133">Transmembrane helix</keyword>
<dbReference type="EMBL" id="MT898242">
    <property type="protein sequence ID" value="QOS23449.1"/>
    <property type="molecule type" value="Genomic_DNA"/>
</dbReference>
<evidence type="ECO:0000256" key="1">
    <source>
        <dbReference type="SAM" id="Phobius"/>
    </source>
</evidence>
<evidence type="ECO:0000313" key="2">
    <source>
        <dbReference type="EMBL" id="QOS23449.1"/>
    </source>
</evidence>
<accession>A0A7M1W8X8</accession>
<gene>
    <name evidence="2" type="ORF">VP371_00016</name>
</gene>
<keyword evidence="1" id="KW-0472">Membrane</keyword>
<feature type="transmembrane region" description="Helical" evidence="1">
    <location>
        <begin position="316"/>
        <end position="334"/>
    </location>
</feature>
<organism evidence="2">
    <name type="scientific">Vibrio parahaemolyticus</name>
    <dbReference type="NCBI Taxonomy" id="670"/>
    <lineage>
        <taxon>Bacteria</taxon>
        <taxon>Pseudomonadati</taxon>
        <taxon>Pseudomonadota</taxon>
        <taxon>Gammaproteobacteria</taxon>
        <taxon>Vibrionales</taxon>
        <taxon>Vibrionaceae</taxon>
        <taxon>Vibrio</taxon>
    </lineage>
</organism>
<feature type="transmembrane region" description="Helical" evidence="1">
    <location>
        <begin position="256"/>
        <end position="277"/>
    </location>
</feature>
<evidence type="ECO:0008006" key="3">
    <source>
        <dbReference type="Google" id="ProtNLM"/>
    </source>
</evidence>
<sequence>MNDVSLQLLLVILFGYTISLIISYKVIRTWLVFLVVSIRFGFLIYYIYFGDYIYLKDDLIYYQNALMFLEKYSVLDLFSNSESIAYAMQLSGGKHISYMIYGSFFISFFYESYFTPIVFNVVLSIFSGVVLYSLARLAEFPRNYSIGLSLFFTLAPAVFVWSSYFNIKESLLVFLILLSFYLFSSFIANKRRMSIFALAIVIFALLFTRFYILLPIFFAMAFYFVKLNLRNFFYFLCFLIFVVFVAYFLNLPWHLLQLGGVFSGVSRFLLTPQPWTIVSEYKFLLIPSIVNWLLFVPMVLGIALLWLSNRRFVRSYIVFALLLIGLYGVFPELQGPRHRFVIYFVLSWAQFHTIYYVLKRITARSL</sequence>
<reference evidence="2" key="1">
    <citation type="submission" date="2020-08" db="EMBL/GenBank/DDBJ databases">
        <title>Genetic structure, function and evolution of capsule biosynthesis loci in Vibrio parahaemolyticus.</title>
        <authorList>
            <person name="Li L."/>
            <person name="Bian S."/>
        </authorList>
    </citation>
    <scope>NUCLEOTIDE SEQUENCE</scope>
    <source>
        <strain evidence="2">VP371</strain>
    </source>
</reference>
<feature type="transmembrane region" description="Helical" evidence="1">
    <location>
        <begin position="340"/>
        <end position="358"/>
    </location>
</feature>
<proteinExistence type="predicted"/>
<feature type="transmembrane region" description="Helical" evidence="1">
    <location>
        <begin position="283"/>
        <end position="307"/>
    </location>
</feature>
<protein>
    <recommendedName>
        <fullName evidence="3">Glycosyltransferase RgtA/B/C/D-like domain-containing protein</fullName>
    </recommendedName>
</protein>
<feature type="transmembrane region" description="Helical" evidence="1">
    <location>
        <begin position="171"/>
        <end position="188"/>
    </location>
</feature>
<feature type="transmembrane region" description="Helical" evidence="1">
    <location>
        <begin position="146"/>
        <end position="165"/>
    </location>
</feature>
<dbReference type="AlphaFoldDB" id="A0A7M1W8X8"/>
<feature type="transmembrane region" description="Helical" evidence="1">
    <location>
        <begin position="6"/>
        <end position="24"/>
    </location>
</feature>
<keyword evidence="1" id="KW-0812">Transmembrane</keyword>
<name>A0A7M1W8X8_VIBPH</name>
<feature type="transmembrane region" description="Helical" evidence="1">
    <location>
        <begin position="31"/>
        <end position="49"/>
    </location>
</feature>
<feature type="transmembrane region" description="Helical" evidence="1">
    <location>
        <begin position="195"/>
        <end position="225"/>
    </location>
</feature>
<feature type="transmembrane region" description="Helical" evidence="1">
    <location>
        <begin position="113"/>
        <end position="134"/>
    </location>
</feature>